<evidence type="ECO:0000256" key="4">
    <source>
        <dbReference type="ARBA" id="ARBA00022692"/>
    </source>
</evidence>
<dbReference type="PROSITE" id="PS50928">
    <property type="entry name" value="ABC_TM1"/>
    <property type="match status" value="1"/>
</dbReference>
<keyword evidence="4 7" id="KW-0812">Transmembrane</keyword>
<feature type="transmembrane region" description="Helical" evidence="7">
    <location>
        <begin position="34"/>
        <end position="55"/>
    </location>
</feature>
<feature type="transmembrane region" description="Helical" evidence="7">
    <location>
        <begin position="288"/>
        <end position="305"/>
    </location>
</feature>
<dbReference type="EMBL" id="JAAKZI010000010">
    <property type="protein sequence ID" value="NGN83401.1"/>
    <property type="molecule type" value="Genomic_DNA"/>
</dbReference>
<reference evidence="10 11" key="1">
    <citation type="submission" date="2020-02" db="EMBL/GenBank/DDBJ databases">
        <title>Genome sequence of the type strain DSM 27180 of Arthrobacter silviterrae.</title>
        <authorList>
            <person name="Gao J."/>
            <person name="Sun J."/>
        </authorList>
    </citation>
    <scope>NUCLEOTIDE SEQUENCE [LARGE SCALE GENOMIC DNA]</scope>
    <source>
        <strain evidence="10 11">DSM 27180</strain>
    </source>
</reference>
<sequence length="320" mass="35709">MRERRALRPGRLRPEPTGRKSHARKIKEPKGDRILNTLLVVIMLLLGLSIIYPLIFVVSASFSDPLAVNSGQVTLWPVGFSLDGYKAIFEYPLIFRGLINSVFYGAAVTVFATFATIAGGYAISRTDMPGHRLLMMVFVFTMFFAGGMIPSYLVVKSLGMLNTPWAMILPGAMSVWQLIITRTYFQVNVPKELLECSRLDGASDWAFFIRVVVPISKPIIAVNALLFAVASWNSYFNGIIYLTDENLYSLPMVMRDILLQNSFDPSKMSGVDPAQIEKLKRIADQLKYALIVIASVPPLLIYPFVQKHFVKGMMIGSLKG</sequence>
<gene>
    <name evidence="10" type="ORF">G6N77_08000</name>
</gene>
<evidence type="ECO:0000256" key="3">
    <source>
        <dbReference type="ARBA" id="ARBA00022475"/>
    </source>
</evidence>
<comment type="caution">
    <text evidence="10">The sequence shown here is derived from an EMBL/GenBank/DDBJ whole genome shotgun (WGS) entry which is preliminary data.</text>
</comment>
<feature type="region of interest" description="Disordered" evidence="8">
    <location>
        <begin position="1"/>
        <end position="26"/>
    </location>
</feature>
<keyword evidence="5 7" id="KW-1133">Transmembrane helix</keyword>
<evidence type="ECO:0000313" key="11">
    <source>
        <dbReference type="Proteomes" id="UP000479226"/>
    </source>
</evidence>
<dbReference type="SUPFAM" id="SSF161098">
    <property type="entry name" value="MetI-like"/>
    <property type="match status" value="1"/>
</dbReference>
<feature type="transmembrane region" description="Helical" evidence="7">
    <location>
        <begin position="102"/>
        <end position="121"/>
    </location>
</feature>
<keyword evidence="11" id="KW-1185">Reference proteome</keyword>
<dbReference type="RefSeq" id="WP_165181520.1">
    <property type="nucleotide sequence ID" value="NZ_JAAKZI010000010.1"/>
</dbReference>
<dbReference type="InterPro" id="IPR000515">
    <property type="entry name" value="MetI-like"/>
</dbReference>
<dbReference type="CDD" id="cd06261">
    <property type="entry name" value="TM_PBP2"/>
    <property type="match status" value="1"/>
</dbReference>
<evidence type="ECO:0000256" key="2">
    <source>
        <dbReference type="ARBA" id="ARBA00022448"/>
    </source>
</evidence>
<feature type="transmembrane region" description="Helical" evidence="7">
    <location>
        <begin position="133"/>
        <end position="153"/>
    </location>
</feature>
<evidence type="ECO:0000256" key="6">
    <source>
        <dbReference type="ARBA" id="ARBA00023136"/>
    </source>
</evidence>
<proteinExistence type="inferred from homology"/>
<protein>
    <submittedName>
        <fullName evidence="10">Carbohydrate ABC transporter permease</fullName>
    </submittedName>
</protein>
<keyword evidence="2 7" id="KW-0813">Transport</keyword>
<dbReference type="Gene3D" id="1.10.3720.10">
    <property type="entry name" value="MetI-like"/>
    <property type="match status" value="1"/>
</dbReference>
<dbReference type="Proteomes" id="UP000479226">
    <property type="component" value="Unassembled WGS sequence"/>
</dbReference>
<evidence type="ECO:0000256" key="5">
    <source>
        <dbReference type="ARBA" id="ARBA00022989"/>
    </source>
</evidence>
<evidence type="ECO:0000313" key="10">
    <source>
        <dbReference type="EMBL" id="NGN83401.1"/>
    </source>
</evidence>
<feature type="domain" description="ABC transmembrane type-1" evidence="9">
    <location>
        <begin position="98"/>
        <end position="305"/>
    </location>
</feature>
<comment type="similarity">
    <text evidence="7">Belongs to the binding-protein-dependent transport system permease family.</text>
</comment>
<evidence type="ECO:0000256" key="1">
    <source>
        <dbReference type="ARBA" id="ARBA00004651"/>
    </source>
</evidence>
<name>A0ABX0D9R8_9MICC</name>
<comment type="subcellular location">
    <subcellularLocation>
        <location evidence="1 7">Cell membrane</location>
        <topology evidence="1 7">Multi-pass membrane protein</topology>
    </subcellularLocation>
</comment>
<dbReference type="PANTHER" id="PTHR43744:SF9">
    <property type="entry name" value="POLYGALACTURONAN_RHAMNOGALACTURONAN TRANSPORT SYSTEM PERMEASE PROTEIN YTCP"/>
    <property type="match status" value="1"/>
</dbReference>
<keyword evidence="3" id="KW-1003">Cell membrane</keyword>
<dbReference type="Pfam" id="PF00528">
    <property type="entry name" value="BPD_transp_1"/>
    <property type="match status" value="1"/>
</dbReference>
<evidence type="ECO:0000259" key="9">
    <source>
        <dbReference type="PROSITE" id="PS50928"/>
    </source>
</evidence>
<evidence type="ECO:0000256" key="7">
    <source>
        <dbReference type="RuleBase" id="RU363032"/>
    </source>
</evidence>
<organism evidence="10 11">
    <name type="scientific">Arthrobacter silviterrae</name>
    <dbReference type="NCBI Taxonomy" id="2026658"/>
    <lineage>
        <taxon>Bacteria</taxon>
        <taxon>Bacillati</taxon>
        <taxon>Actinomycetota</taxon>
        <taxon>Actinomycetes</taxon>
        <taxon>Micrococcales</taxon>
        <taxon>Micrococcaceae</taxon>
        <taxon>Arthrobacter</taxon>
    </lineage>
</organism>
<dbReference type="PANTHER" id="PTHR43744">
    <property type="entry name" value="ABC TRANSPORTER PERMEASE PROTEIN MG189-RELATED-RELATED"/>
    <property type="match status" value="1"/>
</dbReference>
<accession>A0ABX0D9R8</accession>
<dbReference type="InterPro" id="IPR035906">
    <property type="entry name" value="MetI-like_sf"/>
</dbReference>
<feature type="transmembrane region" description="Helical" evidence="7">
    <location>
        <begin position="165"/>
        <end position="185"/>
    </location>
</feature>
<evidence type="ECO:0000256" key="8">
    <source>
        <dbReference type="SAM" id="MobiDB-lite"/>
    </source>
</evidence>
<feature type="compositionally biased region" description="Basic and acidic residues" evidence="8">
    <location>
        <begin position="1"/>
        <end position="18"/>
    </location>
</feature>
<feature type="transmembrane region" description="Helical" evidence="7">
    <location>
        <begin position="205"/>
        <end position="232"/>
    </location>
</feature>
<keyword evidence="6 7" id="KW-0472">Membrane</keyword>